<dbReference type="Pfam" id="PF13439">
    <property type="entry name" value="Glyco_transf_4"/>
    <property type="match status" value="1"/>
</dbReference>
<proteinExistence type="predicted"/>
<organism evidence="2 3">
    <name type="scientific">Candidatus Blautia pullistercoris</name>
    <dbReference type="NCBI Taxonomy" id="2838499"/>
    <lineage>
        <taxon>Bacteria</taxon>
        <taxon>Bacillati</taxon>
        <taxon>Bacillota</taxon>
        <taxon>Clostridia</taxon>
        <taxon>Lachnospirales</taxon>
        <taxon>Lachnospiraceae</taxon>
        <taxon>Blautia</taxon>
    </lineage>
</organism>
<gene>
    <name evidence="2" type="ORF">H9738_04475</name>
</gene>
<protein>
    <submittedName>
        <fullName evidence="2">Glycosyltransferase</fullName>
        <ecNumber evidence="2">2.4.-.-</ecNumber>
    </submittedName>
</protein>
<dbReference type="SUPFAM" id="SSF53756">
    <property type="entry name" value="UDP-Glycosyltransferase/glycogen phosphorylase"/>
    <property type="match status" value="1"/>
</dbReference>
<dbReference type="EMBL" id="DXFG01000084">
    <property type="protein sequence ID" value="HIX37111.1"/>
    <property type="molecule type" value="Genomic_DNA"/>
</dbReference>
<evidence type="ECO:0000313" key="3">
    <source>
        <dbReference type="Proteomes" id="UP000824230"/>
    </source>
</evidence>
<dbReference type="AlphaFoldDB" id="A0A9D1VKJ4"/>
<comment type="caution">
    <text evidence="2">The sequence shown here is derived from an EMBL/GenBank/DDBJ whole genome shotgun (WGS) entry which is preliminary data.</text>
</comment>
<reference evidence="2" key="1">
    <citation type="journal article" date="2021" name="PeerJ">
        <title>Extensive microbial diversity within the chicken gut microbiome revealed by metagenomics and culture.</title>
        <authorList>
            <person name="Gilroy R."/>
            <person name="Ravi A."/>
            <person name="Getino M."/>
            <person name="Pursley I."/>
            <person name="Horton D.L."/>
            <person name="Alikhan N.F."/>
            <person name="Baker D."/>
            <person name="Gharbi K."/>
            <person name="Hall N."/>
            <person name="Watson M."/>
            <person name="Adriaenssens E.M."/>
            <person name="Foster-Nyarko E."/>
            <person name="Jarju S."/>
            <person name="Secka A."/>
            <person name="Antonio M."/>
            <person name="Oren A."/>
            <person name="Chaudhuri R.R."/>
            <person name="La Ragione R."/>
            <person name="Hildebrand F."/>
            <person name="Pallen M.J."/>
        </authorList>
    </citation>
    <scope>NUCLEOTIDE SEQUENCE</scope>
    <source>
        <strain evidence="2">ChiHjej12B11-1927</strain>
    </source>
</reference>
<evidence type="ECO:0000259" key="1">
    <source>
        <dbReference type="Pfam" id="PF13439"/>
    </source>
</evidence>
<dbReference type="GO" id="GO:0016757">
    <property type="term" value="F:glycosyltransferase activity"/>
    <property type="evidence" value="ECO:0007669"/>
    <property type="project" value="UniProtKB-KW"/>
</dbReference>
<feature type="domain" description="Glycosyltransferase subfamily 4-like N-terminal" evidence="1">
    <location>
        <begin position="15"/>
        <end position="116"/>
    </location>
</feature>
<dbReference type="Gene3D" id="3.40.50.2000">
    <property type="entry name" value="Glycogen Phosphorylase B"/>
    <property type="match status" value="1"/>
</dbReference>
<dbReference type="EC" id="2.4.-.-" evidence="2"/>
<feature type="non-terminal residue" evidence="2">
    <location>
        <position position="120"/>
    </location>
</feature>
<sequence>MKKILAGFIMDGHSGGIDKYLLNFLKNVNNENVQVDFLTNEVDKELEIYLKRYGSSIFPIANLRHPRAQYRQVQKILDKGNYDIVYLNISTAIDCIAAWAARKKKIPRILLHSHSSGNDC</sequence>
<evidence type="ECO:0000313" key="2">
    <source>
        <dbReference type="EMBL" id="HIX37111.1"/>
    </source>
</evidence>
<keyword evidence="2" id="KW-0328">Glycosyltransferase</keyword>
<keyword evidence="2" id="KW-0808">Transferase</keyword>
<dbReference type="Proteomes" id="UP000824230">
    <property type="component" value="Unassembled WGS sequence"/>
</dbReference>
<dbReference type="InterPro" id="IPR028098">
    <property type="entry name" value="Glyco_trans_4-like_N"/>
</dbReference>
<accession>A0A9D1VKJ4</accession>
<name>A0A9D1VKJ4_9FIRM</name>
<reference evidence="2" key="2">
    <citation type="submission" date="2021-04" db="EMBL/GenBank/DDBJ databases">
        <authorList>
            <person name="Gilroy R."/>
        </authorList>
    </citation>
    <scope>NUCLEOTIDE SEQUENCE</scope>
    <source>
        <strain evidence="2">ChiHjej12B11-1927</strain>
    </source>
</reference>